<dbReference type="InterPro" id="IPR035994">
    <property type="entry name" value="Nucleoside_phosphorylase_sf"/>
</dbReference>
<evidence type="ECO:0000256" key="3">
    <source>
        <dbReference type="ARBA" id="ARBA00022676"/>
    </source>
</evidence>
<dbReference type="PANTHER" id="PTHR11904">
    <property type="entry name" value="METHYLTHIOADENOSINE/PURINE NUCLEOSIDE PHOSPHORYLASE"/>
    <property type="match status" value="1"/>
</dbReference>
<sequence>MTNETPARPGRDASGGGTTRGSAWPDAATVQSVRARAEAHLAARGRSSNAAVDPSLPDVAVVLGSGLGGIADELEDRLTLTSSEIPGYPNSTVAGHQGKLHLGKWGGRFVWCVQGRVHLYEGHTPEVATRYVRLLHALGVRSLLLTNAAGSLTTQVQPGEIVLDRDAISLFFLPLAMPAFGSGTQPGDDAGAPDPDAVWRRRGALSDLGLVQVARAVGLDLGIPFHEGTLVGGLGPTYETAAEVRAWRRLGGTVASMSTVPEAIQARELGVRVLIFSLVTNLGTGLSKSPLSHDEVVEVADGAGMKLARLLRGLVSEIATS</sequence>
<dbReference type="PANTHER" id="PTHR11904:SF9">
    <property type="entry name" value="PURINE NUCLEOSIDE PHOSPHORYLASE-RELATED"/>
    <property type="match status" value="1"/>
</dbReference>
<dbReference type="Gene3D" id="3.40.50.1580">
    <property type="entry name" value="Nucleoside phosphorylase domain"/>
    <property type="match status" value="1"/>
</dbReference>
<feature type="binding site" evidence="6">
    <location>
        <position position="239"/>
    </location>
    <ligand>
        <name>a purine D-ribonucleoside</name>
        <dbReference type="ChEBI" id="CHEBI:142355"/>
    </ligand>
</feature>
<feature type="binding site" evidence="6">
    <location>
        <position position="148"/>
    </location>
    <ligand>
        <name>phosphate</name>
        <dbReference type="ChEBI" id="CHEBI:43474"/>
    </ligand>
</feature>
<dbReference type="AlphaFoldDB" id="A0A956SF13"/>
<dbReference type="CDD" id="cd09009">
    <property type="entry name" value="PNP-EcPNPII_like"/>
    <property type="match status" value="1"/>
</dbReference>
<dbReference type="GO" id="GO:0009116">
    <property type="term" value="P:nucleoside metabolic process"/>
    <property type="evidence" value="ECO:0007669"/>
    <property type="project" value="InterPro"/>
</dbReference>
<dbReference type="EC" id="2.4.2.1" evidence="5"/>
<dbReference type="NCBIfam" id="NF006054">
    <property type="entry name" value="PRK08202.1"/>
    <property type="match status" value="1"/>
</dbReference>
<feature type="region of interest" description="Disordered" evidence="7">
    <location>
        <begin position="1"/>
        <end position="25"/>
    </location>
</feature>
<feature type="binding site" evidence="6">
    <location>
        <position position="65"/>
    </location>
    <ligand>
        <name>phosphate</name>
        <dbReference type="ChEBI" id="CHEBI:43474"/>
    </ligand>
</feature>
<proteinExistence type="inferred from homology"/>
<dbReference type="NCBIfam" id="TIGR01697">
    <property type="entry name" value="PNPH-PUNA-XAPA"/>
    <property type="match status" value="1"/>
</dbReference>
<gene>
    <name evidence="9" type="ORF">KDA27_13880</name>
</gene>
<evidence type="ECO:0000256" key="1">
    <source>
        <dbReference type="ARBA" id="ARBA00005058"/>
    </source>
</evidence>
<evidence type="ECO:0000256" key="6">
    <source>
        <dbReference type="PIRSR" id="PIRSR000477-2"/>
    </source>
</evidence>
<dbReference type="Pfam" id="PF01048">
    <property type="entry name" value="PNP_UDP_1"/>
    <property type="match status" value="1"/>
</dbReference>
<keyword evidence="3 5" id="KW-0328">Glycosyltransferase</keyword>
<evidence type="ECO:0000256" key="7">
    <source>
        <dbReference type="SAM" id="MobiDB-lite"/>
    </source>
</evidence>
<dbReference type="EMBL" id="JAGQHS010000071">
    <property type="protein sequence ID" value="MCA9756889.1"/>
    <property type="molecule type" value="Genomic_DNA"/>
</dbReference>
<comment type="caution">
    <text evidence="9">The sequence shown here is derived from an EMBL/GenBank/DDBJ whole genome shotgun (WGS) entry which is preliminary data.</text>
</comment>
<feature type="binding site" evidence="6">
    <location>
        <begin position="116"/>
        <end position="118"/>
    </location>
    <ligand>
        <name>phosphate</name>
        <dbReference type="ChEBI" id="CHEBI:43474"/>
    </ligand>
</feature>
<evidence type="ECO:0000313" key="10">
    <source>
        <dbReference type="Proteomes" id="UP000739538"/>
    </source>
</evidence>
<evidence type="ECO:0000256" key="4">
    <source>
        <dbReference type="ARBA" id="ARBA00022679"/>
    </source>
</evidence>
<feature type="binding site" evidence="6">
    <location>
        <position position="281"/>
    </location>
    <ligand>
        <name>a purine D-ribonucleoside</name>
        <dbReference type="ChEBI" id="CHEBI:142355"/>
    </ligand>
</feature>
<feature type="binding site" evidence="6">
    <location>
        <position position="258"/>
    </location>
    <ligand>
        <name>phosphate</name>
        <dbReference type="ChEBI" id="CHEBI:43474"/>
    </ligand>
</feature>
<evidence type="ECO:0000256" key="5">
    <source>
        <dbReference type="PIRNR" id="PIRNR000477"/>
    </source>
</evidence>
<reference evidence="9" key="2">
    <citation type="journal article" date="2021" name="Microbiome">
        <title>Successional dynamics and alternative stable states in a saline activated sludge microbial community over 9 years.</title>
        <authorList>
            <person name="Wang Y."/>
            <person name="Ye J."/>
            <person name="Ju F."/>
            <person name="Liu L."/>
            <person name="Boyd J.A."/>
            <person name="Deng Y."/>
            <person name="Parks D.H."/>
            <person name="Jiang X."/>
            <person name="Yin X."/>
            <person name="Woodcroft B.J."/>
            <person name="Tyson G.W."/>
            <person name="Hugenholtz P."/>
            <person name="Polz M.F."/>
            <person name="Zhang T."/>
        </authorList>
    </citation>
    <scope>NUCLEOTIDE SEQUENCE</scope>
    <source>
        <strain evidence="9">HKST-UBA02</strain>
    </source>
</reference>
<dbReference type="PIRSF" id="PIRSF000477">
    <property type="entry name" value="PurNPase"/>
    <property type="match status" value="1"/>
</dbReference>
<dbReference type="GO" id="GO:0004731">
    <property type="term" value="F:purine-nucleoside phosphorylase activity"/>
    <property type="evidence" value="ECO:0007669"/>
    <property type="project" value="UniProtKB-EC"/>
</dbReference>
<feature type="binding site" evidence="6">
    <location>
        <position position="96"/>
    </location>
    <ligand>
        <name>phosphate</name>
        <dbReference type="ChEBI" id="CHEBI:43474"/>
    </ligand>
</feature>
<name>A0A956SF13_UNCEI</name>
<evidence type="ECO:0000256" key="2">
    <source>
        <dbReference type="ARBA" id="ARBA00006751"/>
    </source>
</evidence>
<reference evidence="9" key="1">
    <citation type="submission" date="2020-04" db="EMBL/GenBank/DDBJ databases">
        <authorList>
            <person name="Zhang T."/>
        </authorList>
    </citation>
    <scope>NUCLEOTIDE SEQUENCE</scope>
    <source>
        <strain evidence="9">HKST-UBA02</strain>
    </source>
</reference>
<dbReference type="GO" id="GO:0005737">
    <property type="term" value="C:cytoplasm"/>
    <property type="evidence" value="ECO:0007669"/>
    <property type="project" value="TreeGrafter"/>
</dbReference>
<organism evidence="9 10">
    <name type="scientific">Eiseniibacteriota bacterium</name>
    <dbReference type="NCBI Taxonomy" id="2212470"/>
    <lineage>
        <taxon>Bacteria</taxon>
        <taxon>Candidatus Eiseniibacteriota</taxon>
    </lineage>
</organism>
<dbReference type="InterPro" id="IPR000845">
    <property type="entry name" value="Nucleoside_phosphorylase_d"/>
</dbReference>
<protein>
    <recommendedName>
        <fullName evidence="5">Purine nucleoside phosphorylase</fullName>
        <ecNumber evidence="5">2.4.2.1</ecNumber>
    </recommendedName>
    <alternativeName>
        <fullName evidence="5">Inosine-guanosine phosphorylase</fullName>
    </alternativeName>
</protein>
<dbReference type="Proteomes" id="UP000739538">
    <property type="component" value="Unassembled WGS sequence"/>
</dbReference>
<comment type="similarity">
    <text evidence="2 5">Belongs to the PNP/MTAP phosphorylase family.</text>
</comment>
<comment type="function">
    <text evidence="5">The purine nucleoside phosphorylases catalyze the phosphorolytic breakdown of the N-glycosidic bond in the beta-(deoxy)ribonucleoside molecules, with the formation of the corresponding free purine bases and pentose-1-phosphate.</text>
</comment>
<dbReference type="InterPro" id="IPR011268">
    <property type="entry name" value="Purine_phosphorylase"/>
</dbReference>
<dbReference type="SUPFAM" id="SSF53167">
    <property type="entry name" value="Purine and uridine phosphorylases"/>
    <property type="match status" value="1"/>
</dbReference>
<accession>A0A956SF13</accession>
<evidence type="ECO:0000259" key="8">
    <source>
        <dbReference type="Pfam" id="PF01048"/>
    </source>
</evidence>
<evidence type="ECO:0000313" key="9">
    <source>
        <dbReference type="EMBL" id="MCA9756889.1"/>
    </source>
</evidence>
<feature type="domain" description="Nucleoside phosphorylase" evidence="8">
    <location>
        <begin position="59"/>
        <end position="315"/>
    </location>
</feature>
<keyword evidence="4 5" id="KW-0808">Transferase</keyword>
<comment type="pathway">
    <text evidence="1 5">Purine metabolism; purine nucleoside salvage.</text>
</comment>